<dbReference type="InterPro" id="IPR014718">
    <property type="entry name" value="GH-type_carb-bd"/>
</dbReference>
<keyword evidence="4 7" id="KW-0378">Hydrolase</keyword>
<dbReference type="Gene3D" id="2.60.40.10">
    <property type="entry name" value="Immunoglobulins"/>
    <property type="match status" value="2"/>
</dbReference>
<dbReference type="SUPFAM" id="SSF51445">
    <property type="entry name" value="(Trans)glycosidases"/>
    <property type="match status" value="1"/>
</dbReference>
<feature type="domain" description="Beta galactosidase small chain/" evidence="8">
    <location>
        <begin position="732"/>
        <end position="1006"/>
    </location>
</feature>
<comment type="similarity">
    <text evidence="2 7">Belongs to the glycosyl hydrolase 2 family.</text>
</comment>
<dbReference type="PROSITE" id="PS00608">
    <property type="entry name" value="GLYCOSYL_HYDROL_F2_2"/>
    <property type="match status" value="1"/>
</dbReference>
<dbReference type="Gene3D" id="2.70.98.10">
    <property type="match status" value="1"/>
</dbReference>
<name>B5YBF3_DICT6</name>
<dbReference type="OrthoDB" id="9758603at2"/>
<evidence type="ECO:0000313" key="9">
    <source>
        <dbReference type="EMBL" id="ACI19572.1"/>
    </source>
</evidence>
<evidence type="ECO:0000256" key="1">
    <source>
        <dbReference type="ARBA" id="ARBA00001412"/>
    </source>
</evidence>
<evidence type="ECO:0000313" key="10">
    <source>
        <dbReference type="Proteomes" id="UP000001733"/>
    </source>
</evidence>
<dbReference type="Pfam" id="PF02929">
    <property type="entry name" value="Bgal_small_N"/>
    <property type="match status" value="1"/>
</dbReference>
<dbReference type="InterPro" id="IPR006104">
    <property type="entry name" value="Glyco_hydro_2_N"/>
</dbReference>
<dbReference type="KEGG" id="dth:DICTH_0134"/>
<evidence type="ECO:0000256" key="6">
    <source>
        <dbReference type="ARBA" id="ARBA00032230"/>
    </source>
</evidence>
<dbReference type="PROSITE" id="PS00719">
    <property type="entry name" value="GLYCOSYL_HYDROL_F2_1"/>
    <property type="match status" value="1"/>
</dbReference>
<dbReference type="Pfam" id="PF02837">
    <property type="entry name" value="Glyco_hydro_2_N"/>
    <property type="match status" value="1"/>
</dbReference>
<organism evidence="9 10">
    <name type="scientific">Dictyoglomus thermophilum (strain ATCC 35947 / DSM 3960 / H-6-12)</name>
    <dbReference type="NCBI Taxonomy" id="309799"/>
    <lineage>
        <taxon>Bacteria</taxon>
        <taxon>Pseudomonadati</taxon>
        <taxon>Dictyoglomota</taxon>
        <taxon>Dictyoglomia</taxon>
        <taxon>Dictyoglomales</taxon>
        <taxon>Dictyoglomaceae</taxon>
        <taxon>Dictyoglomus</taxon>
    </lineage>
</organism>
<dbReference type="PANTHER" id="PTHR46323:SF2">
    <property type="entry name" value="BETA-GALACTOSIDASE"/>
    <property type="match status" value="1"/>
</dbReference>
<dbReference type="RefSeq" id="WP_012548204.1">
    <property type="nucleotide sequence ID" value="NC_011297.1"/>
</dbReference>
<dbReference type="STRING" id="309799.DICTH_0134"/>
<gene>
    <name evidence="9" type="ordered locus">DICTH_0134</name>
</gene>
<evidence type="ECO:0000256" key="2">
    <source>
        <dbReference type="ARBA" id="ARBA00007401"/>
    </source>
</evidence>
<evidence type="ECO:0000256" key="7">
    <source>
        <dbReference type="RuleBase" id="RU361154"/>
    </source>
</evidence>
<dbReference type="PANTHER" id="PTHR46323">
    <property type="entry name" value="BETA-GALACTOSIDASE"/>
    <property type="match status" value="1"/>
</dbReference>
<dbReference type="Proteomes" id="UP000001733">
    <property type="component" value="Chromosome"/>
</dbReference>
<dbReference type="PaxDb" id="309799-DICTH_0134"/>
<dbReference type="Pfam" id="PF02836">
    <property type="entry name" value="Glyco_hydro_2_C"/>
    <property type="match status" value="1"/>
</dbReference>
<evidence type="ECO:0000256" key="3">
    <source>
        <dbReference type="ARBA" id="ARBA00012756"/>
    </source>
</evidence>
<dbReference type="InterPro" id="IPR017853">
    <property type="entry name" value="GH"/>
</dbReference>
<dbReference type="InterPro" id="IPR006101">
    <property type="entry name" value="Glyco_hydro_2"/>
</dbReference>
<dbReference type="GO" id="GO:0009341">
    <property type="term" value="C:beta-galactosidase complex"/>
    <property type="evidence" value="ECO:0007669"/>
    <property type="project" value="InterPro"/>
</dbReference>
<dbReference type="EMBL" id="CP001146">
    <property type="protein sequence ID" value="ACI19572.1"/>
    <property type="molecule type" value="Genomic_DNA"/>
</dbReference>
<dbReference type="InterPro" id="IPR032312">
    <property type="entry name" value="LacZ_4"/>
</dbReference>
<dbReference type="InterPro" id="IPR006103">
    <property type="entry name" value="Glyco_hydro_2_cat"/>
</dbReference>
<comment type="catalytic activity">
    <reaction evidence="1 7">
        <text>Hydrolysis of terminal non-reducing beta-D-galactose residues in beta-D-galactosides.</text>
        <dbReference type="EC" id="3.2.1.23"/>
    </reaction>
</comment>
<dbReference type="InterPro" id="IPR036156">
    <property type="entry name" value="Beta-gal/glucu_dom_sf"/>
</dbReference>
<dbReference type="PRINTS" id="PR00132">
    <property type="entry name" value="GLHYDRLASE2"/>
</dbReference>
<dbReference type="NCBIfam" id="NF007666">
    <property type="entry name" value="PRK10340.1"/>
    <property type="match status" value="1"/>
</dbReference>
<dbReference type="SUPFAM" id="SSF49303">
    <property type="entry name" value="beta-Galactosidase/glucuronidase domain"/>
    <property type="match status" value="2"/>
</dbReference>
<evidence type="ECO:0000256" key="4">
    <source>
        <dbReference type="ARBA" id="ARBA00022801"/>
    </source>
</evidence>
<evidence type="ECO:0000259" key="8">
    <source>
        <dbReference type="SMART" id="SM01038"/>
    </source>
</evidence>
<dbReference type="InterPro" id="IPR013783">
    <property type="entry name" value="Ig-like_fold"/>
</dbReference>
<dbReference type="SUPFAM" id="SSF49785">
    <property type="entry name" value="Galactose-binding domain-like"/>
    <property type="match status" value="1"/>
</dbReference>
<accession>B5YBF3</accession>
<reference evidence="9 10" key="1">
    <citation type="journal article" date="2014" name="Genome Announc.">
        <title>Complete Genome Sequence of the Extreme Thermophile Dictyoglomus thermophilum H-6-12.</title>
        <authorList>
            <person name="Coil D.A."/>
            <person name="Badger J.H."/>
            <person name="Forberger H.C."/>
            <person name="Riggs F."/>
            <person name="Madupu R."/>
            <person name="Fedorova N."/>
            <person name="Ward N."/>
            <person name="Robb F.T."/>
            <person name="Eisen J.A."/>
        </authorList>
    </citation>
    <scope>NUCLEOTIDE SEQUENCE [LARGE SCALE GENOMIC DNA]</scope>
    <source>
        <strain evidence="10">ATCC 35947 / DSM 3960 / H-6-12</strain>
    </source>
</reference>
<keyword evidence="5 7" id="KW-0326">Glycosidase</keyword>
<proteinExistence type="inferred from homology"/>
<dbReference type="InterPro" id="IPR011013">
    <property type="entry name" value="Gal_mutarotase_sf_dom"/>
</dbReference>
<dbReference type="Gene3D" id="3.20.20.80">
    <property type="entry name" value="Glycosidases"/>
    <property type="match status" value="1"/>
</dbReference>
<dbReference type="Pfam" id="PF00703">
    <property type="entry name" value="Glyco_hydro_2"/>
    <property type="match status" value="1"/>
</dbReference>
<protein>
    <recommendedName>
        <fullName evidence="3 7">Beta-galactosidase</fullName>
        <ecNumber evidence="3 7">3.2.1.23</ecNumber>
    </recommendedName>
    <alternativeName>
        <fullName evidence="6 7">Lactase</fullName>
    </alternativeName>
</protein>
<dbReference type="Pfam" id="PF16353">
    <property type="entry name" value="LacZ_4"/>
    <property type="match status" value="1"/>
</dbReference>
<dbReference type="SUPFAM" id="SSF74650">
    <property type="entry name" value="Galactose mutarotase-like"/>
    <property type="match status" value="1"/>
</dbReference>
<dbReference type="InterPro" id="IPR004199">
    <property type="entry name" value="B-gal_small/dom_5"/>
</dbReference>
<dbReference type="InterPro" id="IPR023232">
    <property type="entry name" value="Glyco_hydro_2_AS"/>
</dbReference>
<dbReference type="GO" id="GO:0004565">
    <property type="term" value="F:beta-galactosidase activity"/>
    <property type="evidence" value="ECO:0007669"/>
    <property type="project" value="UniProtKB-EC"/>
</dbReference>
<dbReference type="InterPro" id="IPR023230">
    <property type="entry name" value="Glyco_hydro_2_CS"/>
</dbReference>
<dbReference type="CAZy" id="GH2">
    <property type="family name" value="Glycoside Hydrolase Family 2"/>
</dbReference>
<dbReference type="GO" id="GO:0030246">
    <property type="term" value="F:carbohydrate binding"/>
    <property type="evidence" value="ECO:0007669"/>
    <property type="project" value="InterPro"/>
</dbReference>
<dbReference type="eggNOG" id="COG3250">
    <property type="taxonomic scope" value="Bacteria"/>
</dbReference>
<dbReference type="AlphaFoldDB" id="B5YBF3"/>
<dbReference type="InterPro" id="IPR008979">
    <property type="entry name" value="Galactose-bd-like_sf"/>
</dbReference>
<dbReference type="SMART" id="SM01038">
    <property type="entry name" value="Bgal_small_N"/>
    <property type="match status" value="1"/>
</dbReference>
<dbReference type="Gene3D" id="2.60.120.260">
    <property type="entry name" value="Galactose-binding domain-like"/>
    <property type="match status" value="1"/>
</dbReference>
<keyword evidence="10" id="KW-1185">Reference proteome</keyword>
<dbReference type="HOGENOM" id="CLU_002346_0_2_0"/>
<evidence type="ECO:0000256" key="5">
    <source>
        <dbReference type="ARBA" id="ARBA00023295"/>
    </source>
</evidence>
<dbReference type="InterPro" id="IPR006102">
    <property type="entry name" value="Ig-like_GH2"/>
</dbReference>
<dbReference type="EC" id="3.2.1.23" evidence="3 7"/>
<sequence length="1030" mass="121001">MIKTWENHKITNINRLPARSYFYSYPTLESASYFEKKLSLGYKLLNGKWKFLYLEAPEYSPEGFQKKDFDDSNWQEIYVPGSWEIQGFGKPNYTDLLYIFPLNPPYVPTENPCGIYRTWFFIPANWLDKRIIIKFHGVSSAFHLWLNGFEIGYSKGSRLTSEFDISKYVVEGPNLLTVRVYKWSDGSYLEGQDMWKLAGIIRDVEIGVEPLDGIFDFFVKTDLSEDYKKGNIKLNLKFWNFVEEITFEYILADEYNNIIYSDNFKVSGNELNIISPYFDIKKWSDEEPYLYNLFLILRKNQEIIQVIPQKIGFRKIEILGNKFLLNGVPIKLKGINRHEFYPSFGYFTPMDIAEKDIKLLKQYNINSIRTSHYPNSPYFYDLCDKYGVYVISECDIETHGFELVDKHNYLANNPEWENAFIDRIERTVHRDKNHPSIIMWSLGNESSFGINFEKCAKKIREIDNTRMIHYEGDKEGRVTDVFSTMYTWLEPENESKSLLEVIKNCNKPYILCEYGHAMGTGPGGLKDYQELFEAHENFQGAFIWEFCDHGLPIQNKGYGYGGDFGDEPNDSNFCIDGILFPDRTIKPGFLELKKIFEPIKIELLNIEKGIFVIKNLYNFISLDHLLVVYSIWNNNGIIKSGEITPSNIPPRCKKEIEVEDVIKIRNNENIKQETFIDFYVILKEDTPWAKRGHIVSYFQYRIKEEEIKEETSLINNHTKTPISVIEKGDILEIIGEDIKITFDKVKAKLIEGEKNSKKIRLFGPFFNFWRPPIDNDKNITSDYINKYHLPFIKERVDKFEIKDFKDFLNIETQILYGTINSTWFYVIDYSYHIYPTGDIIIKISAKTKGDKDKAPNMLPKLGFKWYLSRDLRNVRWFGRGPHTNYIDMKESALIGCYEDYVENLMVSYIKPQDSANRSDCKYVSLTDDYGVGIFVSTSKSFDFSAYPYEDTEIQKAKHNWELKKSNFITLNIDYKNNALGTNSCGQNQLLKYRCKYEDFSIELFISIFNHYEISENLKYLISKKLLRRDK</sequence>
<dbReference type="InterPro" id="IPR050347">
    <property type="entry name" value="Bact_Beta-galactosidase"/>
</dbReference>
<dbReference type="GO" id="GO:0005990">
    <property type="term" value="P:lactose catabolic process"/>
    <property type="evidence" value="ECO:0007669"/>
    <property type="project" value="TreeGrafter"/>
</dbReference>